<dbReference type="Gene3D" id="3.30.70.270">
    <property type="match status" value="1"/>
</dbReference>
<dbReference type="NCBIfam" id="TIGR00254">
    <property type="entry name" value="GGDEF"/>
    <property type="match status" value="1"/>
</dbReference>
<dbReference type="SUPFAM" id="SSF55073">
    <property type="entry name" value="Nucleotide cyclase"/>
    <property type="match status" value="1"/>
</dbReference>
<dbReference type="SUPFAM" id="SSF52540">
    <property type="entry name" value="P-loop containing nucleoside triphosphate hydrolases"/>
    <property type="match status" value="1"/>
</dbReference>
<dbReference type="CDD" id="cd14014">
    <property type="entry name" value="STKc_PknB_like"/>
    <property type="match status" value="1"/>
</dbReference>
<dbReference type="InterPro" id="IPR003018">
    <property type="entry name" value="GAF"/>
</dbReference>
<dbReference type="Pfam" id="PF01590">
    <property type="entry name" value="GAF"/>
    <property type="match status" value="1"/>
</dbReference>
<dbReference type="SMART" id="SM00065">
    <property type="entry name" value="GAF"/>
    <property type="match status" value="1"/>
</dbReference>
<keyword evidence="4" id="KW-0723">Serine/threonine-protein kinase</keyword>
<dbReference type="GO" id="GO:0005524">
    <property type="term" value="F:ATP binding"/>
    <property type="evidence" value="ECO:0007669"/>
    <property type="project" value="InterPro"/>
</dbReference>
<reference evidence="4" key="1">
    <citation type="submission" date="2021-01" db="EMBL/GenBank/DDBJ databases">
        <title>Whole genome shotgun sequence of Virgisporangium aliadipatigenens NBRC 105644.</title>
        <authorList>
            <person name="Komaki H."/>
            <person name="Tamura T."/>
        </authorList>
    </citation>
    <scope>NUCLEOTIDE SEQUENCE</scope>
    <source>
        <strain evidence="4">NBRC 105644</strain>
    </source>
</reference>
<sequence>MALTVDDDGGVLIYEDGDTRVRRVRLSDGESVICKQPLGPGSLARMLHEAHILRRLAGVAGVSRLATRTHHSMLVLEDEGGLPVAETLCTRPPAIPEVARLAVELASIVAAIHRRGVVHKDLSPSNILLVARDHRPVIIDFDLASTFAEERPQFTHHRDIVGTLPYLAPEQTGRTGMPVDQRADLYALGAVLYELVAARAPFERGDELQMVHDILVRVPTPLAELDGNVPQPLSDIVARLLEKEPDRRYQSADGLVHDLRRLLDPRAGRFALGERDFPPRLAAPSRLIGRGREIDALRDLFEDALTGRTRVALVAGAPGVGKSALINGLRPTVAARHGWFVAGKFDQYRPEAAGGAVVQAMRGLGRLLLAEAETRLVAQRERISRVLGTNADLVAAVLPEFARALRLTPETPTIGVTDVEVRLRQAMLDILDAVVSTDHPVVMVIDDLQWADPAALGLLDAVLTGGGPSGLLLVGAYRAKEVDLTHPLSAMLSRWDRLGVAPPLLHLENLPSAELGHLLAEMLRLPLDRALDLAARVTEWTGGNPYDTVEMINALRRDGVLVLGEAGWSWDSESIRHYVGRGDVVDLLRDRIARLPAASRASLQTMACIGGEVRVGLLAVAAGVSDAVLRERLAPPLEDGLLVMDRDAGRDGDGGRDAVRFRHDRVQQAVHDMLDTPDRLALRLAMARRLASTEYSVEAAVQYLPAMEGVTAAEERRRAADLFRVAAMNATRTSNHGAAERFLAAAIAIRDGLGHGDDPETVELEIERHAGLYSLGRLDEADVTYTSVERRCPDAVRLAPAACVQVSSLSQRGRHREAADLSLELLRRLGFTAPDESFGAEIPARLDELARWAAHLDLAEDIQRPEIDNLRILAVVRLFNRLMPTAFFLGDRQTVAWTVSESQRIWAEYGPSAGLVANLSGIGAVAVQVRGDYRLGHMVGRHMLAVGEARGYEPETSILRHRHTLIHMTWNEPIERCIDQARSAHEGLVRGGELQLASHTCHTSLPAVLECAESLGAYAAEIRSSAMFAVRIGSEHVRQYVLAHRRLIGALCGESTATDAFGDAPFDENLHLAAVAANPLAAGTYRIYRALAAALLGDQSALSAHTAQAMPMLRFVPGYPVALARLLRALALAEEIRQAPPPERTALLAEFDESRDWLAQRAVDAPDNFRHLLWLVDAERAWAVDDFRAAAHAFDTAVREIERRKRPWHLALAVERAGEFQLAHGLERAGRRLLAEARRHYRAWGATAKVQQLERAHPHLGAEPFVDPVESSSGHRRSGTVRAETVDMLAILRASQALSSETDLDRLRTEVVQQLTALTGATDVVVVLHNDDTDEWFLPRTDDSGRAAVPVEEAGAAGLLPITAFRYATRVGEPVVVEDATRDDRFARDAYLVGRDRCSLLAVPILHQGSVQAVLILANDLSSGAFTVERLDAVMLIAGQLAVSLRNALLYGSLEERVAERTASLEEANRQLETLSITDPLTKLANRRRFNEVLHAEWRRTVRTARPLGIAMIDVDHFKGYNDHYGHLAGDECLRQVASALQSSARDATDLVCRYGGEEFAIIVPETGGSTMLKVGERARAAVRNLAAPHAAGTAGIVTVSVGVAAAVASTGAGVDELIASADAALYRAKRDGRDLVRGGEEPSG</sequence>
<dbReference type="InterPro" id="IPR000160">
    <property type="entry name" value="GGDEF_dom"/>
</dbReference>
<dbReference type="Pfam" id="PF00069">
    <property type="entry name" value="Pkinase"/>
    <property type="match status" value="1"/>
</dbReference>
<dbReference type="Gene3D" id="1.10.510.10">
    <property type="entry name" value="Transferase(Phosphotransferase) domain 1"/>
    <property type="match status" value="1"/>
</dbReference>
<keyword evidence="5" id="KW-1185">Reference proteome</keyword>
<dbReference type="EMBL" id="BOPF01000022">
    <property type="protein sequence ID" value="GIJ48797.1"/>
    <property type="molecule type" value="Genomic_DNA"/>
</dbReference>
<feature type="domain" description="Protein kinase" evidence="2">
    <location>
        <begin position="1"/>
        <end position="260"/>
    </location>
</feature>
<dbReference type="Proteomes" id="UP000619260">
    <property type="component" value="Unassembled WGS sequence"/>
</dbReference>
<evidence type="ECO:0000313" key="4">
    <source>
        <dbReference type="EMBL" id="GIJ48797.1"/>
    </source>
</evidence>
<organism evidence="4 5">
    <name type="scientific">Virgisporangium aliadipatigenens</name>
    <dbReference type="NCBI Taxonomy" id="741659"/>
    <lineage>
        <taxon>Bacteria</taxon>
        <taxon>Bacillati</taxon>
        <taxon>Actinomycetota</taxon>
        <taxon>Actinomycetes</taxon>
        <taxon>Micromonosporales</taxon>
        <taxon>Micromonosporaceae</taxon>
        <taxon>Virgisporangium</taxon>
    </lineage>
</organism>
<dbReference type="PANTHER" id="PTHR43642">
    <property type="entry name" value="HYBRID SIGNAL TRANSDUCTION HISTIDINE KINASE G"/>
    <property type="match status" value="1"/>
</dbReference>
<dbReference type="CDD" id="cd01949">
    <property type="entry name" value="GGDEF"/>
    <property type="match status" value="1"/>
</dbReference>
<dbReference type="PROSITE" id="PS50011">
    <property type="entry name" value="PROTEIN_KINASE_DOM"/>
    <property type="match status" value="1"/>
</dbReference>
<dbReference type="SUPFAM" id="SSF55781">
    <property type="entry name" value="GAF domain-like"/>
    <property type="match status" value="1"/>
</dbReference>
<dbReference type="SMART" id="SM00220">
    <property type="entry name" value="S_TKc"/>
    <property type="match status" value="1"/>
</dbReference>
<dbReference type="Gene3D" id="3.30.450.40">
    <property type="match status" value="1"/>
</dbReference>
<dbReference type="SMART" id="SM00267">
    <property type="entry name" value="GGDEF"/>
    <property type="match status" value="1"/>
</dbReference>
<protein>
    <submittedName>
        <fullName evidence="4">Serine/threonine protein kinase</fullName>
    </submittedName>
</protein>
<keyword evidence="4" id="KW-0808">Transferase</keyword>
<proteinExistence type="predicted"/>
<dbReference type="PROSITE" id="PS50887">
    <property type="entry name" value="GGDEF"/>
    <property type="match status" value="1"/>
</dbReference>
<dbReference type="Pfam" id="PF00990">
    <property type="entry name" value="GGDEF"/>
    <property type="match status" value="1"/>
</dbReference>
<dbReference type="PROSITE" id="PS00109">
    <property type="entry name" value="PROTEIN_KINASE_TYR"/>
    <property type="match status" value="1"/>
</dbReference>
<dbReference type="InterPro" id="IPR043128">
    <property type="entry name" value="Rev_trsase/Diguanyl_cyclase"/>
</dbReference>
<evidence type="ECO:0000313" key="5">
    <source>
        <dbReference type="Proteomes" id="UP000619260"/>
    </source>
</evidence>
<dbReference type="FunFam" id="3.30.70.270:FF:000001">
    <property type="entry name" value="Diguanylate cyclase domain protein"/>
    <property type="match status" value="1"/>
</dbReference>
<evidence type="ECO:0000259" key="3">
    <source>
        <dbReference type="PROSITE" id="PS50887"/>
    </source>
</evidence>
<dbReference type="InterPro" id="IPR041664">
    <property type="entry name" value="AAA_16"/>
</dbReference>
<dbReference type="InterPro" id="IPR029787">
    <property type="entry name" value="Nucleotide_cyclase"/>
</dbReference>
<dbReference type="InterPro" id="IPR000719">
    <property type="entry name" value="Prot_kinase_dom"/>
</dbReference>
<comment type="caution">
    <text evidence="4">The sequence shown here is derived from an EMBL/GenBank/DDBJ whole genome shotgun (WGS) entry which is preliminary data.</text>
</comment>
<feature type="domain" description="GGDEF" evidence="3">
    <location>
        <begin position="1506"/>
        <end position="1642"/>
    </location>
</feature>
<dbReference type="SUPFAM" id="SSF56112">
    <property type="entry name" value="Protein kinase-like (PK-like)"/>
    <property type="match status" value="1"/>
</dbReference>
<dbReference type="Pfam" id="PF13191">
    <property type="entry name" value="AAA_16"/>
    <property type="match status" value="1"/>
</dbReference>
<keyword evidence="4" id="KW-0418">Kinase</keyword>
<gene>
    <name evidence="4" type="ORF">Val02_56830</name>
</gene>
<dbReference type="InterPro" id="IPR011009">
    <property type="entry name" value="Kinase-like_dom_sf"/>
</dbReference>
<dbReference type="RefSeq" id="WP_203902270.1">
    <property type="nucleotide sequence ID" value="NZ_BOPF01000022.1"/>
</dbReference>
<dbReference type="PANTHER" id="PTHR43642:SF1">
    <property type="entry name" value="HYBRID SIGNAL TRANSDUCTION HISTIDINE KINASE G"/>
    <property type="match status" value="1"/>
</dbReference>
<dbReference type="GO" id="GO:0004674">
    <property type="term" value="F:protein serine/threonine kinase activity"/>
    <property type="evidence" value="ECO:0007669"/>
    <property type="project" value="UniProtKB-KW"/>
</dbReference>
<dbReference type="InterPro" id="IPR029016">
    <property type="entry name" value="GAF-like_dom_sf"/>
</dbReference>
<evidence type="ECO:0000256" key="1">
    <source>
        <dbReference type="ARBA" id="ARBA00004167"/>
    </source>
</evidence>
<comment type="subcellular location">
    <subcellularLocation>
        <location evidence="1">Membrane</location>
        <topology evidence="1">Single-pass membrane protein</topology>
    </subcellularLocation>
</comment>
<name>A0A8J3YQM1_9ACTN</name>
<dbReference type="InterPro" id="IPR027417">
    <property type="entry name" value="P-loop_NTPase"/>
</dbReference>
<evidence type="ECO:0000259" key="2">
    <source>
        <dbReference type="PROSITE" id="PS50011"/>
    </source>
</evidence>
<dbReference type="InterPro" id="IPR053159">
    <property type="entry name" value="Hybrid_Histidine_Kinase"/>
</dbReference>
<accession>A0A8J3YQM1</accession>
<dbReference type="GO" id="GO:0016020">
    <property type="term" value="C:membrane"/>
    <property type="evidence" value="ECO:0007669"/>
    <property type="project" value="UniProtKB-SubCell"/>
</dbReference>
<dbReference type="InterPro" id="IPR008266">
    <property type="entry name" value="Tyr_kinase_AS"/>
</dbReference>